<keyword evidence="8" id="KW-0238">DNA-binding</keyword>
<reference evidence="18" key="2">
    <citation type="journal article" date="2021" name="PeerJ">
        <title>Extensive microbial diversity within the chicken gut microbiome revealed by metagenomics and culture.</title>
        <authorList>
            <person name="Gilroy R."/>
            <person name="Ravi A."/>
            <person name="Getino M."/>
            <person name="Pursley I."/>
            <person name="Horton D.L."/>
            <person name="Alikhan N.F."/>
            <person name="Baker D."/>
            <person name="Gharbi K."/>
            <person name="Hall N."/>
            <person name="Watson M."/>
            <person name="Adriaenssens E.M."/>
            <person name="Foster-Nyarko E."/>
            <person name="Jarju S."/>
            <person name="Secka A."/>
            <person name="Antonio M."/>
            <person name="Oren A."/>
            <person name="Chaudhuri R.R."/>
            <person name="La Ragione R."/>
            <person name="Hildebrand F."/>
            <person name="Pallen M.J."/>
        </authorList>
    </citation>
    <scope>NUCLEOTIDE SEQUENCE</scope>
    <source>
        <strain evidence="18">1370</strain>
    </source>
</reference>
<evidence type="ECO:0000256" key="11">
    <source>
        <dbReference type="ARBA" id="ARBA00023235"/>
    </source>
</evidence>
<sequence>MSVLSNSAECIEGVGRKRLELLGRLGISTVGELLEHYPRSYLDLRSPVEIENAVLGEMNVIRARVTKKLRPDLIRKNMRIFRVVLTDGSSDITAVIYNSVYSYNRLVEGKEYILYGRVEGNLTARTISAPMILTPGPGCGILPVYPLTKGITDGMLRVWISKALCLAEADSIETLPEDAISRLGLVARLDAVRAIHFPNSPEEVQAARRRLGFEELLVLQLGMARLRRKNRTKTAYRLEDKSLSEFLSALPFEPTKGQLTAIRECCQDMTRGHPMNRLILGDVGSGKTAVAAAACFFAYLNGYQSCMMAPTEILSDQHYETMTRLLSPLGVRVANLKGSLNHGARSRLDAEIAAGEYDLVVGTHALISSGTAFDRLALVITDEQHRFGVGQRDALAKKGINPHRLVMSATPIPRTLALMIYGELDISVLGELPRGRKQIKTYAVTGRLRERAYAFIKAQLDMGRQAYFVCPAVEDGLSGTAGVTGYSRELREGFFRDYRIGVLHGRLQQSEKERVMAEFKSGELDILVATTVVEVGVDVPNATVMLVESADRFGLSQLHQLRGRVGRGEHSSYCILISDSRQETARERLRALASTSDGFEISELDLRQRGPGDFFGQAQHGLPRLKLADAAADRELVELSVREAEGLFARLEAKDSDSPWAAALMERVDALFDSEGKS</sequence>
<dbReference type="InterPro" id="IPR012340">
    <property type="entry name" value="NA-bd_OB-fold"/>
</dbReference>
<dbReference type="GO" id="GO:0005524">
    <property type="term" value="F:ATP binding"/>
    <property type="evidence" value="ECO:0007669"/>
    <property type="project" value="UniProtKB-KW"/>
</dbReference>
<dbReference type="InterPro" id="IPR004609">
    <property type="entry name" value="ATP-dep_DNA_helicase_RecG"/>
</dbReference>
<dbReference type="PROSITE" id="PS51192">
    <property type="entry name" value="HELICASE_ATP_BIND_1"/>
    <property type="match status" value="1"/>
</dbReference>
<name>A0A9D1NNV3_9FIRM</name>
<dbReference type="Proteomes" id="UP000823960">
    <property type="component" value="Unassembled WGS sequence"/>
</dbReference>
<dbReference type="Pfam" id="PF17191">
    <property type="entry name" value="RecG_wedge"/>
    <property type="match status" value="1"/>
</dbReference>
<comment type="catalytic activity">
    <reaction evidence="14 15">
        <text>ATP + H2O = ADP + phosphate + H(+)</text>
        <dbReference type="Rhea" id="RHEA:13065"/>
        <dbReference type="ChEBI" id="CHEBI:15377"/>
        <dbReference type="ChEBI" id="CHEBI:15378"/>
        <dbReference type="ChEBI" id="CHEBI:30616"/>
        <dbReference type="ChEBI" id="CHEBI:43474"/>
        <dbReference type="ChEBI" id="CHEBI:456216"/>
        <dbReference type="EC" id="5.6.2.4"/>
    </reaction>
</comment>
<evidence type="ECO:0000256" key="3">
    <source>
        <dbReference type="ARBA" id="ARBA00022741"/>
    </source>
</evidence>
<reference evidence="18" key="1">
    <citation type="submission" date="2020-10" db="EMBL/GenBank/DDBJ databases">
        <authorList>
            <person name="Gilroy R."/>
        </authorList>
    </citation>
    <scope>NUCLEOTIDE SEQUENCE</scope>
    <source>
        <strain evidence="18">1370</strain>
    </source>
</reference>
<keyword evidence="6 15" id="KW-0347">Helicase</keyword>
<protein>
    <recommendedName>
        <fullName evidence="2 15">ATP-dependent DNA helicase RecG</fullName>
        <ecNumber evidence="13 15">5.6.2.4</ecNumber>
    </recommendedName>
</protein>
<evidence type="ECO:0000256" key="6">
    <source>
        <dbReference type="ARBA" id="ARBA00022806"/>
    </source>
</evidence>
<evidence type="ECO:0000256" key="15">
    <source>
        <dbReference type="RuleBase" id="RU363016"/>
    </source>
</evidence>
<dbReference type="Pfam" id="PF19833">
    <property type="entry name" value="RecG_dom3_C"/>
    <property type="match status" value="1"/>
</dbReference>
<keyword evidence="5 15" id="KW-0378">Hydrolase</keyword>
<evidence type="ECO:0000256" key="9">
    <source>
        <dbReference type="ARBA" id="ARBA00023172"/>
    </source>
</evidence>
<dbReference type="SUPFAM" id="SSF52540">
    <property type="entry name" value="P-loop containing nucleoside triphosphate hydrolases"/>
    <property type="match status" value="2"/>
</dbReference>
<dbReference type="GO" id="GO:0006281">
    <property type="term" value="P:DNA repair"/>
    <property type="evidence" value="ECO:0007669"/>
    <property type="project" value="UniProtKB-UniRule"/>
</dbReference>
<gene>
    <name evidence="18" type="primary">recG</name>
    <name evidence="18" type="ORF">IAD28_00390</name>
</gene>
<dbReference type="GO" id="GO:0016787">
    <property type="term" value="F:hydrolase activity"/>
    <property type="evidence" value="ECO:0007669"/>
    <property type="project" value="UniProtKB-KW"/>
</dbReference>
<dbReference type="EMBL" id="DVOL01000005">
    <property type="protein sequence ID" value="HIV10144.1"/>
    <property type="molecule type" value="Genomic_DNA"/>
</dbReference>
<dbReference type="InterPro" id="IPR001650">
    <property type="entry name" value="Helicase_C-like"/>
</dbReference>
<comment type="catalytic activity">
    <reaction evidence="12 15">
        <text>Couples ATP hydrolysis with the unwinding of duplex DNA by translocating in the 3'-5' direction.</text>
        <dbReference type="EC" id="5.6.2.4"/>
    </reaction>
</comment>
<dbReference type="PANTHER" id="PTHR47964:SF1">
    <property type="entry name" value="ATP-DEPENDENT DNA HELICASE HOMOLOG RECG, CHLOROPLASTIC"/>
    <property type="match status" value="1"/>
</dbReference>
<evidence type="ECO:0000256" key="2">
    <source>
        <dbReference type="ARBA" id="ARBA00017846"/>
    </source>
</evidence>
<evidence type="ECO:0000256" key="12">
    <source>
        <dbReference type="ARBA" id="ARBA00034617"/>
    </source>
</evidence>
<organism evidence="18 19">
    <name type="scientific">Candidatus Faeciplasma avium</name>
    <dbReference type="NCBI Taxonomy" id="2840798"/>
    <lineage>
        <taxon>Bacteria</taxon>
        <taxon>Bacillati</taxon>
        <taxon>Bacillota</taxon>
        <taxon>Clostridia</taxon>
        <taxon>Eubacteriales</taxon>
        <taxon>Oscillospiraceae</taxon>
        <taxon>Oscillospiraceae incertae sedis</taxon>
        <taxon>Candidatus Faeciplasma</taxon>
    </lineage>
</organism>
<dbReference type="Gene3D" id="3.40.50.300">
    <property type="entry name" value="P-loop containing nucleotide triphosphate hydrolases"/>
    <property type="match status" value="2"/>
</dbReference>
<dbReference type="InterPro" id="IPR045562">
    <property type="entry name" value="RecG_dom3_C"/>
</dbReference>
<dbReference type="PANTHER" id="PTHR47964">
    <property type="entry name" value="ATP-DEPENDENT DNA HELICASE HOMOLOG RECG, CHLOROPLASTIC"/>
    <property type="match status" value="1"/>
</dbReference>
<evidence type="ECO:0000259" key="16">
    <source>
        <dbReference type="PROSITE" id="PS51192"/>
    </source>
</evidence>
<comment type="caution">
    <text evidence="18">The sequence shown here is derived from an EMBL/GenBank/DDBJ whole genome shotgun (WGS) entry which is preliminary data.</text>
</comment>
<evidence type="ECO:0000256" key="8">
    <source>
        <dbReference type="ARBA" id="ARBA00023125"/>
    </source>
</evidence>
<feature type="domain" description="Helicase C-terminal" evidence="17">
    <location>
        <begin position="462"/>
        <end position="612"/>
    </location>
</feature>
<dbReference type="Pfam" id="PF00270">
    <property type="entry name" value="DEAD"/>
    <property type="match status" value="1"/>
</dbReference>
<evidence type="ECO:0000256" key="5">
    <source>
        <dbReference type="ARBA" id="ARBA00022801"/>
    </source>
</evidence>
<evidence type="ECO:0000313" key="19">
    <source>
        <dbReference type="Proteomes" id="UP000823960"/>
    </source>
</evidence>
<dbReference type="InterPro" id="IPR033454">
    <property type="entry name" value="RecG_wedge"/>
</dbReference>
<dbReference type="NCBIfam" id="NF008165">
    <property type="entry name" value="PRK10917.1-3"/>
    <property type="match status" value="1"/>
</dbReference>
<comment type="similarity">
    <text evidence="1 15">Belongs to the helicase family. RecG subfamily.</text>
</comment>
<proteinExistence type="inferred from homology"/>
<dbReference type="GO" id="GO:0003677">
    <property type="term" value="F:DNA binding"/>
    <property type="evidence" value="ECO:0007669"/>
    <property type="project" value="UniProtKB-KW"/>
</dbReference>
<keyword evidence="9 15" id="KW-0233">DNA recombination</keyword>
<keyword evidence="10 15" id="KW-0234">DNA repair</keyword>
<dbReference type="Pfam" id="PF00271">
    <property type="entry name" value="Helicase_C"/>
    <property type="match status" value="1"/>
</dbReference>
<dbReference type="SMART" id="SM00490">
    <property type="entry name" value="HELICc"/>
    <property type="match status" value="1"/>
</dbReference>
<dbReference type="SUPFAM" id="SSF50249">
    <property type="entry name" value="Nucleic acid-binding proteins"/>
    <property type="match status" value="1"/>
</dbReference>
<dbReference type="PROSITE" id="PS51194">
    <property type="entry name" value="HELICASE_CTER"/>
    <property type="match status" value="1"/>
</dbReference>
<dbReference type="GO" id="GO:0006310">
    <property type="term" value="P:DNA recombination"/>
    <property type="evidence" value="ECO:0007669"/>
    <property type="project" value="UniProtKB-UniRule"/>
</dbReference>
<dbReference type="AlphaFoldDB" id="A0A9D1NNV3"/>
<evidence type="ECO:0000256" key="13">
    <source>
        <dbReference type="ARBA" id="ARBA00034808"/>
    </source>
</evidence>
<evidence type="ECO:0000313" key="18">
    <source>
        <dbReference type="EMBL" id="HIV10144.1"/>
    </source>
</evidence>
<evidence type="ECO:0000259" key="17">
    <source>
        <dbReference type="PROSITE" id="PS51194"/>
    </source>
</evidence>
<dbReference type="InterPro" id="IPR027417">
    <property type="entry name" value="P-loop_NTPase"/>
</dbReference>
<evidence type="ECO:0000256" key="10">
    <source>
        <dbReference type="ARBA" id="ARBA00023204"/>
    </source>
</evidence>
<keyword evidence="7 15" id="KW-0067">ATP-binding</keyword>
<accession>A0A9D1NNV3</accession>
<keyword evidence="4 15" id="KW-0227">DNA damage</keyword>
<dbReference type="InterPro" id="IPR014001">
    <property type="entry name" value="Helicase_ATP-bd"/>
</dbReference>
<evidence type="ECO:0000256" key="7">
    <source>
        <dbReference type="ARBA" id="ARBA00022840"/>
    </source>
</evidence>
<dbReference type="NCBIfam" id="TIGR00643">
    <property type="entry name" value="recG"/>
    <property type="match status" value="1"/>
</dbReference>
<feature type="domain" description="Helicase ATP-binding" evidence="16">
    <location>
        <begin position="268"/>
        <end position="429"/>
    </location>
</feature>
<dbReference type="Gene3D" id="2.40.50.140">
    <property type="entry name" value="Nucleic acid-binding proteins"/>
    <property type="match status" value="1"/>
</dbReference>
<keyword evidence="3 15" id="KW-0547">Nucleotide-binding</keyword>
<evidence type="ECO:0000256" key="14">
    <source>
        <dbReference type="ARBA" id="ARBA00048988"/>
    </source>
</evidence>
<dbReference type="EC" id="5.6.2.4" evidence="13 15"/>
<dbReference type="NCBIfam" id="NF008168">
    <property type="entry name" value="PRK10917.2-2"/>
    <property type="match status" value="1"/>
</dbReference>
<evidence type="ECO:0000256" key="4">
    <source>
        <dbReference type="ARBA" id="ARBA00022763"/>
    </source>
</evidence>
<comment type="function">
    <text evidence="15">Plays a critical role in recombination and DNA repair. Helps process Holliday junction intermediates to mature products by catalyzing branch migration. Has replication fork regression activity, unwinds stalled or blocked replication forks to make a HJ that can be resolved. Has a DNA unwinding activity characteristic of a DNA helicase with 3'-5' polarity.</text>
</comment>
<dbReference type="GO" id="GO:0043138">
    <property type="term" value="F:3'-5' DNA helicase activity"/>
    <property type="evidence" value="ECO:0007669"/>
    <property type="project" value="UniProtKB-EC"/>
</dbReference>
<dbReference type="SMART" id="SM00487">
    <property type="entry name" value="DEXDc"/>
    <property type="match status" value="1"/>
</dbReference>
<dbReference type="CDD" id="cd17992">
    <property type="entry name" value="DEXHc_RecG"/>
    <property type="match status" value="1"/>
</dbReference>
<dbReference type="InterPro" id="IPR047112">
    <property type="entry name" value="RecG/Mfd"/>
</dbReference>
<dbReference type="InterPro" id="IPR011545">
    <property type="entry name" value="DEAD/DEAH_box_helicase_dom"/>
</dbReference>
<keyword evidence="11" id="KW-0413">Isomerase</keyword>
<evidence type="ECO:0000256" key="1">
    <source>
        <dbReference type="ARBA" id="ARBA00007504"/>
    </source>
</evidence>